<gene>
    <name evidence="3" type="primary">ligD</name>
    <name evidence="3" type="ORF">RM717_21540</name>
</gene>
<name>A0ABU2W5F4_9ACTN</name>
<feature type="domain" description="DNA ligase D polymerase" evidence="2">
    <location>
        <begin position="28"/>
        <end position="281"/>
    </location>
</feature>
<keyword evidence="3" id="KW-0436">Ligase</keyword>
<keyword evidence="4" id="KW-1185">Reference proteome</keyword>
<dbReference type="EMBL" id="JAVRFG010000028">
    <property type="protein sequence ID" value="MDT0493091.1"/>
    <property type="molecule type" value="Genomic_DNA"/>
</dbReference>
<accession>A0ABU2W5F4</accession>
<dbReference type="Gene3D" id="3.90.920.10">
    <property type="entry name" value="DNA primase, PRIM domain"/>
    <property type="match status" value="1"/>
</dbReference>
<dbReference type="InterPro" id="IPR052171">
    <property type="entry name" value="NHEJ_LigD"/>
</dbReference>
<protein>
    <submittedName>
        <fullName evidence="3">Non-homologous end-joining DNA ligase</fullName>
        <ecNumber evidence="3">6.5.1.1</ecNumber>
    </submittedName>
</protein>
<dbReference type="NCBIfam" id="TIGR02778">
    <property type="entry name" value="ligD_pol"/>
    <property type="match status" value="1"/>
</dbReference>
<dbReference type="PANTHER" id="PTHR42705:SF2">
    <property type="entry name" value="BIFUNCTIONAL NON-HOMOLOGOUS END JOINING PROTEIN LIGD"/>
    <property type="match status" value="1"/>
</dbReference>
<dbReference type="Proteomes" id="UP001180556">
    <property type="component" value="Unassembled WGS sequence"/>
</dbReference>
<dbReference type="CDD" id="cd04863">
    <property type="entry name" value="MtLigD_Pol_like"/>
    <property type="match status" value="1"/>
</dbReference>
<feature type="region of interest" description="Disordered" evidence="1">
    <location>
        <begin position="286"/>
        <end position="307"/>
    </location>
</feature>
<sequence>MTPITEVEGRRLSLSNLDKVLYPATGTTKGEVLHYYAATVAGAILPHLRDRPVSFLRYPDGPRGQLFVTKNPPPGTPDWVRTAPVPHSEDPAARQVVVDDLAALMWAANLVVEFHTPQWRAGAPGTADRMVLDLDPGDPATVVECCAVARWLRERLASDGLSAYGKTSGSKGLHLLVPLEPTPSAEVSAYAKRLAVEAESALPDLALHRMRRALRPGKVFVDFSQNSASKTTAAPYTLRARTEPTVSAPLTWEEIAECRAPEELVFRADDMAGRLERYGDLLGPLLDPARARPLPADRPDRSRPPAD</sequence>
<dbReference type="PANTHER" id="PTHR42705">
    <property type="entry name" value="BIFUNCTIONAL NON-HOMOLOGOUS END JOINING PROTEIN LIGD"/>
    <property type="match status" value="1"/>
</dbReference>
<evidence type="ECO:0000259" key="2">
    <source>
        <dbReference type="Pfam" id="PF21686"/>
    </source>
</evidence>
<dbReference type="RefSeq" id="WP_311603014.1">
    <property type="nucleotide sequence ID" value="NZ_JAVRFG010000028.1"/>
</dbReference>
<evidence type="ECO:0000256" key="1">
    <source>
        <dbReference type="SAM" id="MobiDB-lite"/>
    </source>
</evidence>
<proteinExistence type="predicted"/>
<reference evidence="4" key="1">
    <citation type="submission" date="2023-07" db="EMBL/GenBank/DDBJ databases">
        <title>30 novel species of actinomycetes from the DSMZ collection.</title>
        <authorList>
            <person name="Nouioui I."/>
        </authorList>
    </citation>
    <scope>NUCLEOTIDE SEQUENCE [LARGE SCALE GENOMIC DNA]</scope>
    <source>
        <strain evidence="4">DSM 40932</strain>
    </source>
</reference>
<dbReference type="EC" id="6.5.1.1" evidence="3"/>
<comment type="caution">
    <text evidence="3">The sequence shown here is derived from an EMBL/GenBank/DDBJ whole genome shotgun (WGS) entry which is preliminary data.</text>
</comment>
<evidence type="ECO:0000313" key="3">
    <source>
        <dbReference type="EMBL" id="MDT0493091.1"/>
    </source>
</evidence>
<evidence type="ECO:0000313" key="4">
    <source>
        <dbReference type="Proteomes" id="UP001180556"/>
    </source>
</evidence>
<dbReference type="InterPro" id="IPR014145">
    <property type="entry name" value="LigD_pol_dom"/>
</dbReference>
<dbReference type="Pfam" id="PF21686">
    <property type="entry name" value="LigD_Prim-Pol"/>
    <property type="match status" value="1"/>
</dbReference>
<dbReference type="InterPro" id="IPR033649">
    <property type="entry name" value="MtLigD_Pol-like"/>
</dbReference>
<organism evidence="3 4">
    <name type="scientific">Streptomyces stephensoniae</name>
    <dbReference type="NCBI Taxonomy" id="3375367"/>
    <lineage>
        <taxon>Bacteria</taxon>
        <taxon>Bacillati</taxon>
        <taxon>Actinomycetota</taxon>
        <taxon>Actinomycetes</taxon>
        <taxon>Kitasatosporales</taxon>
        <taxon>Streptomycetaceae</taxon>
        <taxon>Streptomyces</taxon>
    </lineage>
</organism>
<feature type="compositionally biased region" description="Basic and acidic residues" evidence="1">
    <location>
        <begin position="295"/>
        <end position="307"/>
    </location>
</feature>
<dbReference type="GO" id="GO:0003910">
    <property type="term" value="F:DNA ligase (ATP) activity"/>
    <property type="evidence" value="ECO:0007669"/>
    <property type="project" value="UniProtKB-EC"/>
</dbReference>